<sequence length="100" mass="11208">MPIFLKISYFRPIANSHLRFNSQLTKSNLLSVLKTMPKQPKHIAEAQKQRIKIKERISKYAPGRVTLQVLGTGAKGAPVPCICSPINRDIFSIVGREHKG</sequence>
<name>A0AAV8XT26_9CUCU</name>
<comment type="caution">
    <text evidence="1">The sequence shown here is derived from an EMBL/GenBank/DDBJ whole genome shotgun (WGS) entry which is preliminary data.</text>
</comment>
<dbReference type="Proteomes" id="UP001162162">
    <property type="component" value="Unassembled WGS sequence"/>
</dbReference>
<evidence type="ECO:0008006" key="3">
    <source>
        <dbReference type="Google" id="ProtNLM"/>
    </source>
</evidence>
<keyword evidence="2" id="KW-1185">Reference proteome</keyword>
<dbReference type="EMBL" id="JAPWTK010000360">
    <property type="protein sequence ID" value="KAJ8941615.1"/>
    <property type="molecule type" value="Genomic_DNA"/>
</dbReference>
<reference evidence="1" key="1">
    <citation type="journal article" date="2023" name="Insect Mol. Biol.">
        <title>Genome sequencing provides insights into the evolution of gene families encoding plant cell wall-degrading enzymes in longhorned beetles.</title>
        <authorList>
            <person name="Shin N.R."/>
            <person name="Okamura Y."/>
            <person name="Kirsch R."/>
            <person name="Pauchet Y."/>
        </authorList>
    </citation>
    <scope>NUCLEOTIDE SEQUENCE</scope>
    <source>
        <strain evidence="1">AMC_N1</strain>
    </source>
</reference>
<organism evidence="1 2">
    <name type="scientific">Aromia moschata</name>
    <dbReference type="NCBI Taxonomy" id="1265417"/>
    <lineage>
        <taxon>Eukaryota</taxon>
        <taxon>Metazoa</taxon>
        <taxon>Ecdysozoa</taxon>
        <taxon>Arthropoda</taxon>
        <taxon>Hexapoda</taxon>
        <taxon>Insecta</taxon>
        <taxon>Pterygota</taxon>
        <taxon>Neoptera</taxon>
        <taxon>Endopterygota</taxon>
        <taxon>Coleoptera</taxon>
        <taxon>Polyphaga</taxon>
        <taxon>Cucujiformia</taxon>
        <taxon>Chrysomeloidea</taxon>
        <taxon>Cerambycidae</taxon>
        <taxon>Cerambycinae</taxon>
        <taxon>Callichromatini</taxon>
        <taxon>Aromia</taxon>
    </lineage>
</organism>
<dbReference type="AlphaFoldDB" id="A0AAV8XT26"/>
<gene>
    <name evidence="1" type="ORF">NQ318_000321</name>
</gene>
<accession>A0AAV8XT26</accession>
<evidence type="ECO:0000313" key="1">
    <source>
        <dbReference type="EMBL" id="KAJ8941615.1"/>
    </source>
</evidence>
<protein>
    <recommendedName>
        <fullName evidence="3">Ribosomal protein S12</fullName>
    </recommendedName>
</protein>
<evidence type="ECO:0000313" key="2">
    <source>
        <dbReference type="Proteomes" id="UP001162162"/>
    </source>
</evidence>
<proteinExistence type="predicted"/>